<dbReference type="NCBIfam" id="NF047646">
    <property type="entry name" value="REP_Tyr_transpos"/>
    <property type="match status" value="1"/>
</dbReference>
<protein>
    <submittedName>
        <fullName evidence="2">Transposase</fullName>
    </submittedName>
</protein>
<evidence type="ECO:0000313" key="2">
    <source>
        <dbReference type="EMBL" id="MDC7690314.1"/>
    </source>
</evidence>
<dbReference type="Proteomes" id="UP001221566">
    <property type="component" value="Unassembled WGS sequence"/>
</dbReference>
<dbReference type="Pfam" id="PF01797">
    <property type="entry name" value="Y1_Tnp"/>
    <property type="match status" value="1"/>
</dbReference>
<dbReference type="PANTHER" id="PTHR36966">
    <property type="entry name" value="REP-ASSOCIATED TYROSINE TRANSPOSASE"/>
    <property type="match status" value="1"/>
</dbReference>
<dbReference type="InterPro" id="IPR036515">
    <property type="entry name" value="Transposase_17_sf"/>
</dbReference>
<proteinExistence type="predicted"/>
<evidence type="ECO:0000259" key="1">
    <source>
        <dbReference type="SMART" id="SM01321"/>
    </source>
</evidence>
<dbReference type="SMART" id="SM01321">
    <property type="entry name" value="Y1_Tnp"/>
    <property type="match status" value="1"/>
</dbReference>
<organism evidence="2 3">
    <name type="scientific">Vogesella indigofera</name>
    <name type="common">Pseudomonas indigofera</name>
    <dbReference type="NCBI Taxonomy" id="45465"/>
    <lineage>
        <taxon>Bacteria</taxon>
        <taxon>Pseudomonadati</taxon>
        <taxon>Pseudomonadota</taxon>
        <taxon>Betaproteobacteria</taxon>
        <taxon>Neisseriales</taxon>
        <taxon>Chromobacteriaceae</taxon>
        <taxon>Vogesella</taxon>
    </lineage>
</organism>
<comment type="caution">
    <text evidence="2">The sequence shown here is derived from an EMBL/GenBank/DDBJ whole genome shotgun (WGS) entry which is preliminary data.</text>
</comment>
<dbReference type="InterPro" id="IPR052715">
    <property type="entry name" value="RAYT_transposase"/>
</dbReference>
<dbReference type="Gene3D" id="3.30.70.1290">
    <property type="entry name" value="Transposase IS200-like"/>
    <property type="match status" value="1"/>
</dbReference>
<accession>A0ABT5I2I8</accession>
<gene>
    <name evidence="2" type="ORF">PQU93_05880</name>
</gene>
<dbReference type="SUPFAM" id="SSF143422">
    <property type="entry name" value="Transposase IS200-like"/>
    <property type="match status" value="1"/>
</dbReference>
<keyword evidence="3" id="KW-1185">Reference proteome</keyword>
<reference evidence="2 3" key="1">
    <citation type="submission" date="2023-01" db="EMBL/GenBank/DDBJ databases">
        <title>Novel species of the genus Vogesella isolated from rivers.</title>
        <authorList>
            <person name="Lu H."/>
        </authorList>
    </citation>
    <scope>NUCLEOTIDE SEQUENCE [LARGE SCALE GENOMIC DNA]</scope>
    <source>
        <strain evidence="2 3">SH7W</strain>
    </source>
</reference>
<sequence>MAFTGALMVLYRRNRVAGGCYFFTVTLHDRRQRYLTEHVDLLREAFRVVMARKPFTIDAIVVLPEHLHCIWTLPAGDDDYPARWQAIKAHFVRALAKRGITAATQADGGAGIWQRRYWEHTLRDDEDVANHVQYIHYNPVKHGLVERAEDWPYSSLRRDRWR</sequence>
<dbReference type="RefSeq" id="WP_272802632.1">
    <property type="nucleotide sequence ID" value="NZ_JAQQKY010000002.1"/>
</dbReference>
<dbReference type="InterPro" id="IPR002686">
    <property type="entry name" value="Transposase_17"/>
</dbReference>
<name>A0ABT5I2I8_VOGIN</name>
<dbReference type="EMBL" id="JAQQKY010000002">
    <property type="protein sequence ID" value="MDC7690314.1"/>
    <property type="molecule type" value="Genomic_DNA"/>
</dbReference>
<dbReference type="PANTHER" id="PTHR36966:SF1">
    <property type="entry name" value="REP-ASSOCIATED TYROSINE TRANSPOSASE"/>
    <property type="match status" value="1"/>
</dbReference>
<evidence type="ECO:0000313" key="3">
    <source>
        <dbReference type="Proteomes" id="UP001221566"/>
    </source>
</evidence>
<feature type="domain" description="Transposase IS200-like" evidence="1">
    <location>
        <begin position="16"/>
        <end position="138"/>
    </location>
</feature>